<keyword evidence="4" id="KW-0472">Membrane</keyword>
<dbReference type="InterPro" id="IPR028082">
    <property type="entry name" value="Peripla_BP_I"/>
</dbReference>
<reference evidence="9 10" key="1">
    <citation type="submission" date="2024-02" db="EMBL/GenBank/DDBJ databases">
        <title>Chromosome-scale genome assembly of the rough periwinkle Littorina saxatilis.</title>
        <authorList>
            <person name="De Jode A."/>
            <person name="Faria R."/>
            <person name="Formenti G."/>
            <person name="Sims Y."/>
            <person name="Smith T.P."/>
            <person name="Tracey A."/>
            <person name="Wood J.M.D."/>
            <person name="Zagrodzka Z.B."/>
            <person name="Johannesson K."/>
            <person name="Butlin R.K."/>
            <person name="Leder E.H."/>
        </authorList>
    </citation>
    <scope>NUCLEOTIDE SEQUENCE [LARGE SCALE GENOMIC DNA]</scope>
    <source>
        <strain evidence="9">Snail1</strain>
        <tissue evidence="9">Muscle</tissue>
    </source>
</reference>
<dbReference type="InterPro" id="IPR000337">
    <property type="entry name" value="GPCR_3"/>
</dbReference>
<keyword evidence="10" id="KW-1185">Reference proteome</keyword>
<evidence type="ECO:0000256" key="6">
    <source>
        <dbReference type="ARBA" id="ARBA00023180"/>
    </source>
</evidence>
<evidence type="ECO:0000256" key="7">
    <source>
        <dbReference type="SAM" id="SignalP"/>
    </source>
</evidence>
<keyword evidence="3" id="KW-1133">Transmembrane helix</keyword>
<feature type="domain" description="Receptor ligand binding region" evidence="8">
    <location>
        <begin position="78"/>
        <end position="460"/>
    </location>
</feature>
<protein>
    <recommendedName>
        <fullName evidence="8">Receptor ligand binding region domain-containing protein</fullName>
    </recommendedName>
</protein>
<keyword evidence="6" id="KW-0325">Glycoprotein</keyword>
<evidence type="ECO:0000256" key="3">
    <source>
        <dbReference type="ARBA" id="ARBA00022989"/>
    </source>
</evidence>
<dbReference type="PRINTS" id="PR00248">
    <property type="entry name" value="GPCRMGR"/>
</dbReference>
<dbReference type="GO" id="GO:0016020">
    <property type="term" value="C:membrane"/>
    <property type="evidence" value="ECO:0007669"/>
    <property type="project" value="UniProtKB-SubCell"/>
</dbReference>
<dbReference type="Gene3D" id="3.40.50.2300">
    <property type="match status" value="2"/>
</dbReference>
<dbReference type="Pfam" id="PF01094">
    <property type="entry name" value="ANF_receptor"/>
    <property type="match status" value="1"/>
</dbReference>
<dbReference type="InterPro" id="IPR001828">
    <property type="entry name" value="ANF_lig-bd_rcpt"/>
</dbReference>
<keyword evidence="5" id="KW-0675">Receptor</keyword>
<name>A0AAN9BU05_9CAEN</name>
<evidence type="ECO:0000256" key="4">
    <source>
        <dbReference type="ARBA" id="ARBA00023136"/>
    </source>
</evidence>
<dbReference type="FunFam" id="3.40.50.2300:FF:000145">
    <property type="entry name" value="Glutamate receptor, metabotropic"/>
    <property type="match status" value="1"/>
</dbReference>
<comment type="caution">
    <text evidence="9">The sequence shown here is derived from an EMBL/GenBank/DDBJ whole genome shotgun (WGS) entry which is preliminary data.</text>
</comment>
<dbReference type="InterPro" id="IPR050726">
    <property type="entry name" value="mGluR"/>
</dbReference>
<keyword evidence="7" id="KW-0732">Signal</keyword>
<gene>
    <name evidence="9" type="ORF">V1264_010983</name>
</gene>
<evidence type="ECO:0000256" key="2">
    <source>
        <dbReference type="ARBA" id="ARBA00022692"/>
    </source>
</evidence>
<evidence type="ECO:0000256" key="5">
    <source>
        <dbReference type="ARBA" id="ARBA00023170"/>
    </source>
</evidence>
<dbReference type="PANTHER" id="PTHR24060">
    <property type="entry name" value="METABOTROPIC GLUTAMATE RECEPTOR"/>
    <property type="match status" value="1"/>
</dbReference>
<keyword evidence="2" id="KW-0812">Transmembrane</keyword>
<proteinExistence type="predicted"/>
<evidence type="ECO:0000313" key="9">
    <source>
        <dbReference type="EMBL" id="KAK7111329.1"/>
    </source>
</evidence>
<dbReference type="GO" id="GO:0004930">
    <property type="term" value="F:G protein-coupled receptor activity"/>
    <property type="evidence" value="ECO:0007669"/>
    <property type="project" value="InterPro"/>
</dbReference>
<dbReference type="Proteomes" id="UP001374579">
    <property type="component" value="Unassembled WGS sequence"/>
</dbReference>
<feature type="signal peptide" evidence="7">
    <location>
        <begin position="1"/>
        <end position="29"/>
    </location>
</feature>
<organism evidence="9 10">
    <name type="scientific">Littorina saxatilis</name>
    <dbReference type="NCBI Taxonomy" id="31220"/>
    <lineage>
        <taxon>Eukaryota</taxon>
        <taxon>Metazoa</taxon>
        <taxon>Spiralia</taxon>
        <taxon>Lophotrochozoa</taxon>
        <taxon>Mollusca</taxon>
        <taxon>Gastropoda</taxon>
        <taxon>Caenogastropoda</taxon>
        <taxon>Littorinimorpha</taxon>
        <taxon>Littorinoidea</taxon>
        <taxon>Littorinidae</taxon>
        <taxon>Littorina</taxon>
    </lineage>
</organism>
<evidence type="ECO:0000313" key="10">
    <source>
        <dbReference type="Proteomes" id="UP001374579"/>
    </source>
</evidence>
<accession>A0AAN9BU05</accession>
<comment type="subcellular location">
    <subcellularLocation>
        <location evidence="1">Membrane</location>
        <topology evidence="1">Multi-pass membrane protein</topology>
    </subcellularLocation>
</comment>
<evidence type="ECO:0000259" key="8">
    <source>
        <dbReference type="Pfam" id="PF01094"/>
    </source>
</evidence>
<dbReference type="EMBL" id="JBAMIC010000002">
    <property type="protein sequence ID" value="KAK7111329.1"/>
    <property type="molecule type" value="Genomic_DNA"/>
</dbReference>
<evidence type="ECO:0000256" key="1">
    <source>
        <dbReference type="ARBA" id="ARBA00004141"/>
    </source>
</evidence>
<sequence length="511" mass="56408">MESARAIVTQHGLCVHCLLGLILPLLSQAGEILPVQGLPNTTFSISGDLNIGVVMSLHSYDKRSLCGDVIRELGALQRLESIVFAVEEINNRSDLLPNVTLGFTVLDDCYNDLTALVRALQFVQKSNETDVSDGQSSLPAVSAVAVVGAEGSPRTLQMADVFSVFRVPLLSYASSSSQLDDKIKFSYFSRIVPSDNMQARAIVDILLAFNWTYVSILYADGSYGTEGFRAIQDHLERNGYCVAITHMLKNTFQERQYNETIHKLLSKPQARVVVLFTTQAQALELFSAVNRMGVHDKFTWVGGDSIGMNPHIFAGLEHIVNGVISVNFISAPVERFEDHFSNMTLKTGSRNPWFGEFFADIFNCSLNGSFKACNDTVKIGTSREYKPESTASQSMNAIYALAHALDEVMKNCSQPAVADCVEPSVLRDTLRKVSFQGEGLAISFDNHGNGQTSYDVRNMVVENEVLVQNMVGNWDTATGNFSYFNKVSINGNCFYFNKVSIYGNLPYFNKV</sequence>
<feature type="chain" id="PRO_5042833016" description="Receptor ligand binding region domain-containing protein" evidence="7">
    <location>
        <begin position="30"/>
        <end position="511"/>
    </location>
</feature>
<dbReference type="AlphaFoldDB" id="A0AAN9BU05"/>
<dbReference type="SUPFAM" id="SSF53822">
    <property type="entry name" value="Periplasmic binding protein-like I"/>
    <property type="match status" value="1"/>
</dbReference>